<gene>
    <name evidence="3" type="ORF">MAGMO_3904</name>
</gene>
<feature type="compositionally biased region" description="Basic and acidic residues" evidence="1">
    <location>
        <begin position="198"/>
        <end position="210"/>
    </location>
</feature>
<evidence type="ECO:0000313" key="3">
    <source>
        <dbReference type="EMBL" id="CRH08032.1"/>
    </source>
</evidence>
<feature type="region of interest" description="Disordered" evidence="1">
    <location>
        <begin position="187"/>
        <end position="210"/>
    </location>
</feature>
<dbReference type="AlphaFoldDB" id="A0A1S7LM74"/>
<dbReference type="EMBL" id="LO017727">
    <property type="protein sequence ID" value="CRH08032.1"/>
    <property type="molecule type" value="Genomic_DNA"/>
</dbReference>
<name>A0A1S7LM74_MAGMO</name>
<dbReference type="Gene3D" id="3.30.1340.30">
    <property type="match status" value="2"/>
</dbReference>
<dbReference type="Pfam" id="PF04972">
    <property type="entry name" value="BON"/>
    <property type="match status" value="2"/>
</dbReference>
<dbReference type="PROSITE" id="PS51257">
    <property type="entry name" value="PROKAR_LIPOPROTEIN"/>
    <property type="match status" value="1"/>
</dbReference>
<organism evidence="3">
    <name type="scientific">Magnetococcus massalia (strain MO-1)</name>
    <dbReference type="NCBI Taxonomy" id="451514"/>
    <lineage>
        <taxon>Bacteria</taxon>
        <taxon>Pseudomonadati</taxon>
        <taxon>Pseudomonadota</taxon>
        <taxon>Magnetococcia</taxon>
        <taxon>Magnetococcales</taxon>
        <taxon>Magnetococcaceae</taxon>
        <taxon>Magnetococcus</taxon>
    </lineage>
</organism>
<protein>
    <submittedName>
        <fullName evidence="3">Putative periplasmic protein</fullName>
    </submittedName>
</protein>
<dbReference type="PROSITE" id="PS50914">
    <property type="entry name" value="BON"/>
    <property type="match status" value="2"/>
</dbReference>
<reference evidence="3" key="1">
    <citation type="submission" date="2015-04" db="EMBL/GenBank/DDBJ databases">
        <authorList>
            <person name="Syromyatnikov M.Y."/>
            <person name="Popov V.N."/>
        </authorList>
    </citation>
    <scope>NUCLEOTIDE SEQUENCE</scope>
    <source>
        <strain evidence="3">MO-1</strain>
    </source>
</reference>
<proteinExistence type="predicted"/>
<dbReference type="SMART" id="SM00749">
    <property type="entry name" value="BON"/>
    <property type="match status" value="2"/>
</dbReference>
<evidence type="ECO:0000256" key="1">
    <source>
        <dbReference type="SAM" id="MobiDB-lite"/>
    </source>
</evidence>
<dbReference type="InterPro" id="IPR051686">
    <property type="entry name" value="Lipoprotein_DolP"/>
</dbReference>
<feature type="domain" description="BON" evidence="2">
    <location>
        <begin position="119"/>
        <end position="187"/>
    </location>
</feature>
<evidence type="ECO:0000259" key="2">
    <source>
        <dbReference type="PROSITE" id="PS50914"/>
    </source>
</evidence>
<accession>A0A1S7LM74</accession>
<feature type="domain" description="BON" evidence="2">
    <location>
        <begin position="43"/>
        <end position="111"/>
    </location>
</feature>
<sequence>MWLTRGTLLLLLSFMLSGCGALLVGGGVSTAVADRRSTFDLIDDVWVTNKLSAAYIESEKVKWGNINVRVFRGKVLLTGTAASEEEIQEAIRIAKLTRGVRSVQSELKVQYESAQELAEDAWISTQVKLLLLGDEQVRGLDLHVDTTKKIVYLTGLASSIHERDRAARIASSVQGVAEVVSYIEVDPDSYKPSPLTDEELKKSDDGSPQW</sequence>
<dbReference type="PANTHER" id="PTHR34606">
    <property type="entry name" value="BON DOMAIN-CONTAINING PROTEIN"/>
    <property type="match status" value="1"/>
</dbReference>
<dbReference type="InterPro" id="IPR014004">
    <property type="entry name" value="Transpt-assoc_nodulatn_dom_bac"/>
</dbReference>
<dbReference type="PANTHER" id="PTHR34606:SF15">
    <property type="entry name" value="BON DOMAIN-CONTAINING PROTEIN"/>
    <property type="match status" value="1"/>
</dbReference>
<dbReference type="InterPro" id="IPR007055">
    <property type="entry name" value="BON_dom"/>
</dbReference>